<dbReference type="InterPro" id="IPR051448">
    <property type="entry name" value="CdaR-like_regulators"/>
</dbReference>
<proteinExistence type="predicted"/>
<dbReference type="EMBL" id="JBFMIA010000013">
    <property type="protein sequence ID" value="MEW9502667.1"/>
    <property type="molecule type" value="Genomic_DNA"/>
</dbReference>
<dbReference type="PANTHER" id="PTHR33744:SF15">
    <property type="entry name" value="CARBOHYDRATE DIACID REGULATOR"/>
    <property type="match status" value="1"/>
</dbReference>
<name>A0ABV3Q5P6_9BACL</name>
<dbReference type="RefSeq" id="WP_367780155.1">
    <property type="nucleotide sequence ID" value="NZ_JBFMIA010000013.1"/>
</dbReference>
<accession>A0ABV3Q5P6</accession>
<comment type="caution">
    <text evidence="3">The sequence shown here is derived from an EMBL/GenBank/DDBJ whole genome shotgun (WGS) entry which is preliminary data.</text>
</comment>
<feature type="domain" description="Putative sugar diacid recognition" evidence="1">
    <location>
        <begin position="4"/>
        <end position="132"/>
    </location>
</feature>
<dbReference type="Gene3D" id="1.10.10.2840">
    <property type="entry name" value="PucR C-terminal helix-turn-helix domain"/>
    <property type="match status" value="1"/>
</dbReference>
<evidence type="ECO:0000259" key="1">
    <source>
        <dbReference type="Pfam" id="PF05651"/>
    </source>
</evidence>
<dbReference type="InterPro" id="IPR042070">
    <property type="entry name" value="PucR_C-HTH_sf"/>
</dbReference>
<reference evidence="3 4" key="1">
    <citation type="journal article" date="1979" name="Int. J. Syst. Evol. Microbiol.">
        <title>Bacillus globisporus subsp. marinus subsp. nov.</title>
        <authorList>
            <person name="Liu H."/>
        </authorList>
    </citation>
    <scope>NUCLEOTIDE SEQUENCE [LARGE SCALE GENOMIC DNA]</scope>
    <source>
        <strain evidence="3 4">DSM 1297</strain>
    </source>
</reference>
<dbReference type="InterPro" id="IPR008599">
    <property type="entry name" value="Diacid_rec"/>
</dbReference>
<dbReference type="InterPro" id="IPR025736">
    <property type="entry name" value="PucR_C-HTH_dom"/>
</dbReference>
<dbReference type="Pfam" id="PF05651">
    <property type="entry name" value="Diacid_rec"/>
    <property type="match status" value="1"/>
</dbReference>
<evidence type="ECO:0000313" key="4">
    <source>
        <dbReference type="Proteomes" id="UP001556040"/>
    </source>
</evidence>
<feature type="domain" description="PucR C-terminal helix-turn-helix" evidence="2">
    <location>
        <begin position="287"/>
        <end position="344"/>
    </location>
</feature>
<dbReference type="Pfam" id="PF13556">
    <property type="entry name" value="HTH_30"/>
    <property type="match status" value="1"/>
</dbReference>
<sequence>MLFTPTIARKIVLETMAIIPYNINIFDHAGRIIASGDAKRLDQLHQGALVVLETKQTFEVTDESLLGAQKGINMPIIVNHTLLGVVGITGEVNEVRPFATMVKSHIELFLKQQVLLQELERQKRAQDYFFIDLFSEKMTIEQALSRTELLSLPLKQKLYLMVFSCASPKELDKITRFLSNAPSCIVIAQTQLNEGIMLVNHPVHSFTQLANEEQVYFSSSTELIDLHEYKEHYELCKTLLLIGKRTNRFFNTPSVLDVDSLLGHTDPFLKKLFLRNTLANLLDYSVLIVTLKAFFDFDLNISKTASALLIQRATVVAHLDKIKSLTDLDPKKAKDCFRLISALNLYEQIERS</sequence>
<dbReference type="Proteomes" id="UP001556040">
    <property type="component" value="Unassembled WGS sequence"/>
</dbReference>
<organism evidence="3 4">
    <name type="scientific">Jeotgalibacillus marinus</name>
    <dbReference type="NCBI Taxonomy" id="86667"/>
    <lineage>
        <taxon>Bacteria</taxon>
        <taxon>Bacillati</taxon>
        <taxon>Bacillota</taxon>
        <taxon>Bacilli</taxon>
        <taxon>Bacillales</taxon>
        <taxon>Caryophanaceae</taxon>
        <taxon>Jeotgalibacillus</taxon>
    </lineage>
</organism>
<keyword evidence="4" id="KW-1185">Reference proteome</keyword>
<protein>
    <submittedName>
        <fullName evidence="3">Sugar diacid recognition domain-containing protein</fullName>
    </submittedName>
</protein>
<gene>
    <name evidence="3" type="ORF">AB1471_12790</name>
</gene>
<evidence type="ECO:0000313" key="3">
    <source>
        <dbReference type="EMBL" id="MEW9502667.1"/>
    </source>
</evidence>
<evidence type="ECO:0000259" key="2">
    <source>
        <dbReference type="Pfam" id="PF13556"/>
    </source>
</evidence>
<dbReference type="PANTHER" id="PTHR33744">
    <property type="entry name" value="CARBOHYDRATE DIACID REGULATOR"/>
    <property type="match status" value="1"/>
</dbReference>